<name>A0A8K1FC56_PYTOL</name>
<accession>A0A8K1FC56</accession>
<evidence type="ECO:0000256" key="1">
    <source>
        <dbReference type="SAM" id="MobiDB-lite"/>
    </source>
</evidence>
<organism evidence="2 3">
    <name type="scientific">Pythium oligandrum</name>
    <name type="common">Mycoparasitic fungus</name>
    <dbReference type="NCBI Taxonomy" id="41045"/>
    <lineage>
        <taxon>Eukaryota</taxon>
        <taxon>Sar</taxon>
        <taxon>Stramenopiles</taxon>
        <taxon>Oomycota</taxon>
        <taxon>Peronosporomycetes</taxon>
        <taxon>Pythiales</taxon>
        <taxon>Pythiaceae</taxon>
        <taxon>Pythium</taxon>
    </lineage>
</organism>
<reference evidence="2" key="1">
    <citation type="submission" date="2019-03" db="EMBL/GenBank/DDBJ databases">
        <title>Long read genome sequence of the mycoparasitic Pythium oligandrum ATCC 38472 isolated from sugarbeet rhizosphere.</title>
        <authorList>
            <person name="Gaulin E."/>
        </authorList>
    </citation>
    <scope>NUCLEOTIDE SEQUENCE</scope>
    <source>
        <strain evidence="2">ATCC 38472_TT</strain>
    </source>
</reference>
<evidence type="ECO:0000313" key="3">
    <source>
        <dbReference type="Proteomes" id="UP000794436"/>
    </source>
</evidence>
<feature type="compositionally biased region" description="Acidic residues" evidence="1">
    <location>
        <begin position="94"/>
        <end position="109"/>
    </location>
</feature>
<gene>
    <name evidence="2" type="ORF">Poli38472_010381</name>
</gene>
<dbReference type="AlphaFoldDB" id="A0A8K1FC56"/>
<dbReference type="OrthoDB" id="76256at2759"/>
<protein>
    <submittedName>
        <fullName evidence="2">Uncharacterized protein</fullName>
    </submittedName>
</protein>
<dbReference type="Proteomes" id="UP000794436">
    <property type="component" value="Unassembled WGS sequence"/>
</dbReference>
<evidence type="ECO:0000313" key="2">
    <source>
        <dbReference type="EMBL" id="TMW55499.1"/>
    </source>
</evidence>
<sequence length="115" mass="13208">MINMGTPAPRRIKLYCQDEDLRRRHEENARQLLATAQSPSCETDTSAILAKKALRYRKVLDRMDGVDVTSPQFDASKFLGVHWCKRDEDNACVNEDEAETEQSTEVDMDQDFKVL</sequence>
<comment type="caution">
    <text evidence="2">The sequence shown here is derived from an EMBL/GenBank/DDBJ whole genome shotgun (WGS) entry which is preliminary data.</text>
</comment>
<keyword evidence="3" id="KW-1185">Reference proteome</keyword>
<dbReference type="EMBL" id="SPLM01000147">
    <property type="protein sequence ID" value="TMW55499.1"/>
    <property type="molecule type" value="Genomic_DNA"/>
</dbReference>
<proteinExistence type="predicted"/>
<feature type="region of interest" description="Disordered" evidence="1">
    <location>
        <begin position="94"/>
        <end position="115"/>
    </location>
</feature>